<organism evidence="1 2">
    <name type="scientific">Entomophthora muscae</name>
    <dbReference type="NCBI Taxonomy" id="34485"/>
    <lineage>
        <taxon>Eukaryota</taxon>
        <taxon>Fungi</taxon>
        <taxon>Fungi incertae sedis</taxon>
        <taxon>Zoopagomycota</taxon>
        <taxon>Entomophthoromycotina</taxon>
        <taxon>Entomophthoromycetes</taxon>
        <taxon>Entomophthorales</taxon>
        <taxon>Entomophthoraceae</taxon>
        <taxon>Entomophthora</taxon>
    </lineage>
</organism>
<accession>A0ACC2TB53</accession>
<dbReference type="Proteomes" id="UP001165960">
    <property type="component" value="Unassembled WGS sequence"/>
</dbReference>
<keyword evidence="2" id="KW-1185">Reference proteome</keyword>
<protein>
    <submittedName>
        <fullName evidence="1">Uncharacterized protein</fullName>
    </submittedName>
</protein>
<comment type="caution">
    <text evidence="1">The sequence shown here is derived from an EMBL/GenBank/DDBJ whole genome shotgun (WGS) entry which is preliminary data.</text>
</comment>
<dbReference type="EMBL" id="QTSX02003102">
    <property type="protein sequence ID" value="KAJ9071812.1"/>
    <property type="molecule type" value="Genomic_DNA"/>
</dbReference>
<proteinExistence type="predicted"/>
<evidence type="ECO:0000313" key="1">
    <source>
        <dbReference type="EMBL" id="KAJ9071812.1"/>
    </source>
</evidence>
<sequence>MPFRGTLVDFTPPVGGMFLWLKPRLPKAMLTLEEGTLPSQSAMEDIFDLLLEKNVVVVPGDFFDTDNYNGKSKENKGAPYLRICYTFDDVNNVIEGTRRLVDALSSIGCGN</sequence>
<name>A0ACC2TB53_9FUNG</name>
<reference evidence="1" key="1">
    <citation type="submission" date="2022-04" db="EMBL/GenBank/DDBJ databases">
        <title>Genome of the entomopathogenic fungus Entomophthora muscae.</title>
        <authorList>
            <person name="Elya C."/>
            <person name="Lovett B.R."/>
            <person name="Lee E."/>
            <person name="Macias A.M."/>
            <person name="Hajek A.E."/>
            <person name="De Bivort B.L."/>
            <person name="Kasson M.T."/>
            <person name="De Fine Licht H.H."/>
            <person name="Stajich J.E."/>
        </authorList>
    </citation>
    <scope>NUCLEOTIDE SEQUENCE</scope>
    <source>
        <strain evidence="1">Berkeley</strain>
    </source>
</reference>
<gene>
    <name evidence="1" type="ORF">DSO57_1033378</name>
</gene>
<evidence type="ECO:0000313" key="2">
    <source>
        <dbReference type="Proteomes" id="UP001165960"/>
    </source>
</evidence>